<name>A0A5K7Z3S7_9BACT</name>
<dbReference type="RefSeq" id="WP_155303882.1">
    <property type="nucleotide sequence ID" value="NZ_AP021875.1"/>
</dbReference>
<feature type="compositionally biased region" description="Basic and acidic residues" evidence="1">
    <location>
        <begin position="154"/>
        <end position="164"/>
    </location>
</feature>
<protein>
    <submittedName>
        <fullName evidence="2">Uncharacterized protein</fullName>
    </submittedName>
</protein>
<evidence type="ECO:0000313" key="3">
    <source>
        <dbReference type="Proteomes" id="UP000427769"/>
    </source>
</evidence>
<reference evidence="2 3" key="1">
    <citation type="submission" date="2019-11" db="EMBL/GenBank/DDBJ databases">
        <title>Comparative genomics of hydrocarbon-degrading Desulfosarcina strains.</title>
        <authorList>
            <person name="Watanabe M."/>
            <person name="Kojima H."/>
            <person name="Fukui M."/>
        </authorList>
    </citation>
    <scope>NUCLEOTIDE SEQUENCE [LARGE SCALE GENOMIC DNA]</scope>
    <source>
        <strain evidence="2 3">PP31</strain>
    </source>
</reference>
<keyword evidence="3" id="KW-1185">Reference proteome</keyword>
<feature type="region of interest" description="Disordered" evidence="1">
    <location>
        <begin position="141"/>
        <end position="164"/>
    </location>
</feature>
<proteinExistence type="predicted"/>
<evidence type="ECO:0000313" key="2">
    <source>
        <dbReference type="EMBL" id="BBO74909.1"/>
    </source>
</evidence>
<gene>
    <name evidence="2" type="ORF">DSCW_23260</name>
</gene>
<dbReference type="Proteomes" id="UP000427769">
    <property type="component" value="Chromosome"/>
</dbReference>
<dbReference type="EMBL" id="AP021875">
    <property type="protein sequence ID" value="BBO74909.1"/>
    <property type="molecule type" value="Genomic_DNA"/>
</dbReference>
<dbReference type="KEGG" id="dwd:DSCW_23260"/>
<evidence type="ECO:0000256" key="1">
    <source>
        <dbReference type="SAM" id="MobiDB-lite"/>
    </source>
</evidence>
<accession>A0A5K7Z3S7</accession>
<organism evidence="2 3">
    <name type="scientific">Desulfosarcina widdelii</name>
    <dbReference type="NCBI Taxonomy" id="947919"/>
    <lineage>
        <taxon>Bacteria</taxon>
        <taxon>Pseudomonadati</taxon>
        <taxon>Thermodesulfobacteriota</taxon>
        <taxon>Desulfobacteria</taxon>
        <taxon>Desulfobacterales</taxon>
        <taxon>Desulfosarcinaceae</taxon>
        <taxon>Desulfosarcina</taxon>
    </lineage>
</organism>
<dbReference type="AlphaFoldDB" id="A0A5K7Z3S7"/>
<sequence>MHNVIDTQALLYLDRYYGPKRIDYGQELASNANGVHIVIVGVNLAYDKFIKQQDNKPNEMVNTMLSDFKTNYRQFCKQEPGVHSVWLKVDNEKKDIIVCTFTDDLDFELENKIYTGPYGTLPVTYNGYYFDLRVEPFMETHESSPSGSELVYTRGHEDAQSYGA</sequence>